<proteinExistence type="predicted"/>
<reference evidence="1" key="1">
    <citation type="submission" date="2018-11" db="EMBL/GenBank/DDBJ databases">
        <authorList>
            <consortium name="Genoscope - CEA"/>
            <person name="William W."/>
        </authorList>
    </citation>
    <scope>NUCLEOTIDE SEQUENCE</scope>
</reference>
<organism evidence="1">
    <name type="scientific">Brassica oleracea</name>
    <name type="common">Wild cabbage</name>
    <dbReference type="NCBI Taxonomy" id="3712"/>
    <lineage>
        <taxon>Eukaryota</taxon>
        <taxon>Viridiplantae</taxon>
        <taxon>Streptophyta</taxon>
        <taxon>Embryophyta</taxon>
        <taxon>Tracheophyta</taxon>
        <taxon>Spermatophyta</taxon>
        <taxon>Magnoliopsida</taxon>
        <taxon>eudicotyledons</taxon>
        <taxon>Gunneridae</taxon>
        <taxon>Pentapetalae</taxon>
        <taxon>rosids</taxon>
        <taxon>malvids</taxon>
        <taxon>Brassicales</taxon>
        <taxon>Brassicaceae</taxon>
        <taxon>Brassiceae</taxon>
        <taxon>Brassica</taxon>
    </lineage>
</organism>
<evidence type="ECO:0000313" key="1">
    <source>
        <dbReference type="EMBL" id="VDD29760.1"/>
    </source>
</evidence>
<protein>
    <submittedName>
        <fullName evidence="1">Uncharacterized protein</fullName>
    </submittedName>
</protein>
<accession>A0A3P6DQG9</accession>
<gene>
    <name evidence="1" type="ORF">BOLC9T55083H</name>
</gene>
<dbReference type="EMBL" id="LR031875">
    <property type="protein sequence ID" value="VDD29760.1"/>
    <property type="molecule type" value="Genomic_DNA"/>
</dbReference>
<dbReference type="AlphaFoldDB" id="A0A3P6DQG9"/>
<name>A0A3P6DQG9_BRAOL</name>
<sequence>MIRLHFWRVIQDTIAMELSLENVSRLCNIAMVILQVPTESKTSQEQTWRVIRNLVSHLIQN</sequence>